<proteinExistence type="predicted"/>
<evidence type="ECO:0000313" key="1">
    <source>
        <dbReference type="EMBL" id="PZX39551.1"/>
    </source>
</evidence>
<organism evidence="1 2">
    <name type="scientific">Roseinatronobacter thiooxidans</name>
    <dbReference type="NCBI Taxonomy" id="121821"/>
    <lineage>
        <taxon>Bacteria</taxon>
        <taxon>Pseudomonadati</taxon>
        <taxon>Pseudomonadota</taxon>
        <taxon>Alphaproteobacteria</taxon>
        <taxon>Rhodobacterales</taxon>
        <taxon>Paracoccaceae</taxon>
        <taxon>Roseinatronobacter</taxon>
    </lineage>
</organism>
<dbReference type="EMBL" id="QKZQ01000013">
    <property type="protein sequence ID" value="PZX39551.1"/>
    <property type="molecule type" value="Genomic_DNA"/>
</dbReference>
<comment type="caution">
    <text evidence="1">The sequence shown here is derived from an EMBL/GenBank/DDBJ whole genome shotgun (WGS) entry which is preliminary data.</text>
</comment>
<accession>A0A2W7PTK8</accession>
<dbReference type="AlphaFoldDB" id="A0A2W7PTK8"/>
<evidence type="ECO:0000313" key="2">
    <source>
        <dbReference type="Proteomes" id="UP000249364"/>
    </source>
</evidence>
<dbReference type="Proteomes" id="UP000249364">
    <property type="component" value="Unassembled WGS sequence"/>
</dbReference>
<reference evidence="1 2" key="1">
    <citation type="submission" date="2018-06" db="EMBL/GenBank/DDBJ databases">
        <title>Genomic Encyclopedia of Archaeal and Bacterial Type Strains, Phase II (KMG-II): from individual species to whole genera.</title>
        <authorList>
            <person name="Goeker M."/>
        </authorList>
    </citation>
    <scope>NUCLEOTIDE SEQUENCE [LARGE SCALE GENOMIC DNA]</scope>
    <source>
        <strain evidence="1 2">DSM 13087</strain>
    </source>
</reference>
<sequence length="76" mass="8472">MPLAFDKPGRRADRQGNLISASRETCQRISRPCRGIETSGVTGGLVWVRAFGRRRCCLQIPALVSRDGWLRGEETV</sequence>
<dbReference type="STRING" id="121821.GCA_001870675_00652"/>
<keyword evidence="2" id="KW-1185">Reference proteome</keyword>
<protein>
    <submittedName>
        <fullName evidence="1">Uncharacterized protein</fullName>
    </submittedName>
</protein>
<name>A0A2W7PTK8_9RHOB</name>
<gene>
    <name evidence="1" type="ORF">LY56_02721</name>
</gene>